<proteinExistence type="inferred from homology"/>
<dbReference type="GO" id="GO:0005886">
    <property type="term" value="C:plasma membrane"/>
    <property type="evidence" value="ECO:0007669"/>
    <property type="project" value="UniProtKB-SubCell"/>
</dbReference>
<dbReference type="EMBL" id="BLKT01000003">
    <property type="protein sequence ID" value="GFG62028.1"/>
    <property type="molecule type" value="Genomic_DNA"/>
</dbReference>
<evidence type="ECO:0000313" key="10">
    <source>
        <dbReference type="Proteomes" id="UP000465241"/>
    </source>
</evidence>
<dbReference type="GO" id="GO:0055085">
    <property type="term" value="P:transmembrane transport"/>
    <property type="evidence" value="ECO:0007669"/>
    <property type="project" value="InterPro"/>
</dbReference>
<accession>A0A7I9WX81</accession>
<dbReference type="InterPro" id="IPR000515">
    <property type="entry name" value="MetI-like"/>
</dbReference>
<dbReference type="SUPFAM" id="SSF161098">
    <property type="entry name" value="MetI-like"/>
    <property type="match status" value="1"/>
</dbReference>
<feature type="transmembrane region" description="Helical" evidence="7">
    <location>
        <begin position="215"/>
        <end position="236"/>
    </location>
</feature>
<dbReference type="PANTHER" id="PTHR30151">
    <property type="entry name" value="ALKANE SULFONATE ABC TRANSPORTER-RELATED, MEMBRANE SUBUNIT"/>
    <property type="match status" value="1"/>
</dbReference>
<evidence type="ECO:0000256" key="4">
    <source>
        <dbReference type="ARBA" id="ARBA00022692"/>
    </source>
</evidence>
<evidence type="ECO:0000256" key="3">
    <source>
        <dbReference type="ARBA" id="ARBA00022475"/>
    </source>
</evidence>
<keyword evidence="4 7" id="KW-0812">Transmembrane</keyword>
<dbReference type="AlphaFoldDB" id="A0A7I9WX81"/>
<evidence type="ECO:0000256" key="7">
    <source>
        <dbReference type="RuleBase" id="RU363032"/>
    </source>
</evidence>
<evidence type="ECO:0000256" key="2">
    <source>
        <dbReference type="ARBA" id="ARBA00022448"/>
    </source>
</evidence>
<reference evidence="9 10" key="1">
    <citation type="journal article" date="2019" name="Emerg. Microbes Infect.">
        <title>Comprehensive subspecies identification of 175 nontuberculous mycobacteria species based on 7547 genomic profiles.</title>
        <authorList>
            <person name="Matsumoto Y."/>
            <person name="Kinjo T."/>
            <person name="Motooka D."/>
            <person name="Nabeya D."/>
            <person name="Jung N."/>
            <person name="Uechi K."/>
            <person name="Horii T."/>
            <person name="Iida T."/>
            <person name="Fujita J."/>
            <person name="Nakamura S."/>
        </authorList>
    </citation>
    <scope>NUCLEOTIDE SEQUENCE [LARGE SCALE GENOMIC DNA]</scope>
    <source>
        <strain evidence="9 10">JCM 13392</strain>
    </source>
</reference>
<dbReference type="Pfam" id="PF00528">
    <property type="entry name" value="BPD_transp_1"/>
    <property type="match status" value="1"/>
</dbReference>
<organism evidence="9 10">
    <name type="scientific">Mycolicibacterium murale</name>
    <dbReference type="NCBI Taxonomy" id="182220"/>
    <lineage>
        <taxon>Bacteria</taxon>
        <taxon>Bacillati</taxon>
        <taxon>Actinomycetota</taxon>
        <taxon>Actinomycetes</taxon>
        <taxon>Mycobacteriales</taxon>
        <taxon>Mycobacteriaceae</taxon>
        <taxon>Mycolicibacterium</taxon>
    </lineage>
</organism>
<dbReference type="Proteomes" id="UP000465241">
    <property type="component" value="Unassembled WGS sequence"/>
</dbReference>
<evidence type="ECO:0000313" key="9">
    <source>
        <dbReference type="EMBL" id="GFG62028.1"/>
    </source>
</evidence>
<evidence type="ECO:0000259" key="8">
    <source>
        <dbReference type="PROSITE" id="PS50928"/>
    </source>
</evidence>
<keyword evidence="5 7" id="KW-1133">Transmembrane helix</keyword>
<keyword evidence="2 7" id="KW-0813">Transport</keyword>
<gene>
    <name evidence="9" type="primary">ssuC_4</name>
    <name evidence="9" type="ORF">MMUR_61640</name>
</gene>
<keyword evidence="6 7" id="KW-0472">Membrane</keyword>
<dbReference type="InterPro" id="IPR035906">
    <property type="entry name" value="MetI-like_sf"/>
</dbReference>
<feature type="transmembrane region" description="Helical" evidence="7">
    <location>
        <begin position="58"/>
        <end position="80"/>
    </location>
</feature>
<keyword evidence="10" id="KW-1185">Reference proteome</keyword>
<evidence type="ECO:0000256" key="1">
    <source>
        <dbReference type="ARBA" id="ARBA00004651"/>
    </source>
</evidence>
<dbReference type="Gene3D" id="1.10.3720.10">
    <property type="entry name" value="MetI-like"/>
    <property type="match status" value="1"/>
</dbReference>
<feature type="transmembrane region" description="Helical" evidence="7">
    <location>
        <begin position="157"/>
        <end position="177"/>
    </location>
</feature>
<comment type="caution">
    <text evidence="9">The sequence shown here is derived from an EMBL/GenBank/DDBJ whole genome shotgun (WGS) entry which is preliminary data.</text>
</comment>
<feature type="transmembrane region" description="Helical" evidence="7">
    <location>
        <begin position="92"/>
        <end position="110"/>
    </location>
</feature>
<comment type="subcellular location">
    <subcellularLocation>
        <location evidence="1 7">Cell membrane</location>
        <topology evidence="1 7">Multi-pass membrane protein</topology>
    </subcellularLocation>
</comment>
<protein>
    <submittedName>
        <fullName evidence="9">Nitrate ABC transporter permease</fullName>
    </submittedName>
</protein>
<dbReference type="PANTHER" id="PTHR30151:SF0">
    <property type="entry name" value="ABC TRANSPORTER PERMEASE PROTEIN MJ0413-RELATED"/>
    <property type="match status" value="1"/>
</dbReference>
<name>A0A7I9WX81_9MYCO</name>
<evidence type="ECO:0000256" key="5">
    <source>
        <dbReference type="ARBA" id="ARBA00022989"/>
    </source>
</evidence>
<feature type="domain" description="ABC transmembrane type-1" evidence="8">
    <location>
        <begin position="51"/>
        <end position="233"/>
    </location>
</feature>
<feature type="transmembrane region" description="Helical" evidence="7">
    <location>
        <begin position="117"/>
        <end position="137"/>
    </location>
</feature>
<comment type="similarity">
    <text evidence="7">Belongs to the binding-protein-dependent transport system permease family.</text>
</comment>
<sequence length="249" mass="26560">MRGLIGFGVLAVVYEGLSRLELVDPKLLPPATVVLPRAAEMALSPAFLVELWATMQAVLLGVGIAFAIAVPVGLLIGSYSSVATATTPIVDFVRSVPGIAIIPLLVLVLGQGISMKVCIVAYVTVWPLLFNTIYGVRGVDRVAVETARSFHVSTLRTWLQVILPSALPLILTGLRLALATGLTVAIAAEITVGTQDGIGYFILLQSYSGMHHDRIFAAVVLAGLVGFFLNWLTVVASRRWIAWDSRGVQ</sequence>
<keyword evidence="3" id="KW-1003">Cell membrane</keyword>
<dbReference type="CDD" id="cd06261">
    <property type="entry name" value="TM_PBP2"/>
    <property type="match status" value="1"/>
</dbReference>
<dbReference type="PROSITE" id="PS50928">
    <property type="entry name" value="ABC_TM1"/>
    <property type="match status" value="1"/>
</dbReference>
<evidence type="ECO:0000256" key="6">
    <source>
        <dbReference type="ARBA" id="ARBA00023136"/>
    </source>
</evidence>